<dbReference type="Proteomes" id="UP000053372">
    <property type="component" value="Unassembled WGS sequence"/>
</dbReference>
<feature type="transmembrane region" description="Helical" evidence="15">
    <location>
        <begin position="672"/>
        <end position="690"/>
    </location>
</feature>
<keyword evidence="10 15" id="KW-0460">Magnesium</keyword>
<dbReference type="Gene3D" id="3.40.50.1000">
    <property type="entry name" value="HAD superfamily/HAD-like"/>
    <property type="match status" value="1"/>
</dbReference>
<feature type="transmembrane region" description="Helical" evidence="15">
    <location>
        <begin position="86"/>
        <end position="105"/>
    </location>
</feature>
<dbReference type="EC" id="7.2.2.6" evidence="15"/>
<dbReference type="PROSITE" id="PS00154">
    <property type="entry name" value="ATPASE_E1_E2"/>
    <property type="match status" value="1"/>
</dbReference>
<evidence type="ECO:0000256" key="7">
    <source>
        <dbReference type="ARBA" id="ARBA00022723"/>
    </source>
</evidence>
<feature type="binding site" evidence="15">
    <location>
        <position position="365"/>
    </location>
    <ligand>
        <name>ATP</name>
        <dbReference type="ChEBI" id="CHEBI:30616"/>
    </ligand>
</feature>
<evidence type="ECO:0000256" key="4">
    <source>
        <dbReference type="ARBA" id="ARBA00022538"/>
    </source>
</evidence>
<evidence type="ECO:0000256" key="14">
    <source>
        <dbReference type="ARBA" id="ARBA00023136"/>
    </source>
</evidence>
<feature type="region of interest" description="Disordered" evidence="16">
    <location>
        <begin position="1"/>
        <end position="23"/>
    </location>
</feature>
<feature type="transmembrane region" description="Helical" evidence="15">
    <location>
        <begin position="240"/>
        <end position="267"/>
    </location>
</feature>
<evidence type="ECO:0000256" key="15">
    <source>
        <dbReference type="HAMAP-Rule" id="MF_00285"/>
    </source>
</evidence>
<evidence type="ECO:0000259" key="17">
    <source>
        <dbReference type="Pfam" id="PF00122"/>
    </source>
</evidence>
<gene>
    <name evidence="15" type="primary">kdpB</name>
    <name evidence="18" type="ORF">BC008_40165</name>
    <name evidence="19" type="ORF">BC008_41140</name>
</gene>
<dbReference type="InterPro" id="IPR018303">
    <property type="entry name" value="ATPase_P-typ_P_site"/>
</dbReference>
<evidence type="ECO:0000256" key="8">
    <source>
        <dbReference type="ARBA" id="ARBA00022741"/>
    </source>
</evidence>
<dbReference type="RefSeq" id="WP_027846021.1">
    <property type="nucleotide sequence ID" value="NZ_LMTZ01000118.1"/>
</dbReference>
<evidence type="ECO:0000256" key="2">
    <source>
        <dbReference type="ARBA" id="ARBA00022448"/>
    </source>
</evidence>
<dbReference type="GO" id="GO:0005886">
    <property type="term" value="C:plasma membrane"/>
    <property type="evidence" value="ECO:0007669"/>
    <property type="project" value="UniProtKB-SubCell"/>
</dbReference>
<sequence>MQSANPPTPKRSRSRSRDRRTRSHREIKISKLLYLRAIKYAFLKFNPHHLSKNPILFVVAVGTIITAILAIKPNIFGELSNDNPRLFNISIALALFCILWFSNFAEALAESRGKALASILRSSKTKTTAKKLFPDGSIVEVDSEELQRGDTIYAIAGDIIPADGEVTMGVASVDESIVTGESAPVLKESGSDVGSSVTGGTRVISDELIVRVTAPPGRGFIDRIIANVEGKKRKKAVNEITITLLLVFLSLLFTLVVITLTTIAYYLQNPIDTPVFIALLIALIPTTIAGLISTIGISGMDKAARLNVIATSGRIIEACSDIDVLVLDKTGTITLGNRLAESFIPVNNHSLEELAHISLAASIFDDTPEGKSIVRLAERLGARVDFERGAAQAIPFSPITRMSGTNLPSGRQLRKGAVSAIEEFVSNEGGQVTPDVGTAFEHVAKQGGTPLAVAVDEEIFGVIYLRDIIKPGIRDRFARLRKMGVRTLMLTGDNNITAAVIAREAGIENCIADATPEVKNTVIRLEQAEGNRVAMTGNGANDASALAQANIGIAMNTGTQAAREAASIVDLDSDPTKLIDIIQISQQLIMTRGAITIFTIANKIAEYFAIIPLLIPNAKLESLNILGLSNLRAAILSILIYKALIIPILIPFGLIGVRTTNLSPNKMVQRNILVYGISGIVIPLILIKIIDMGITSAGLL</sequence>
<comment type="subcellular location">
    <subcellularLocation>
        <location evidence="15">Cell membrane</location>
        <topology evidence="15">Multi-pass membrane protein</topology>
    </subcellularLocation>
    <subcellularLocation>
        <location evidence="1">Membrane</location>
        <topology evidence="1">Multi-pass membrane protein</topology>
    </subcellularLocation>
</comment>
<dbReference type="InterPro" id="IPR023298">
    <property type="entry name" value="ATPase_P-typ_TM_dom_sf"/>
</dbReference>
<evidence type="ECO:0000256" key="16">
    <source>
        <dbReference type="SAM" id="MobiDB-lite"/>
    </source>
</evidence>
<keyword evidence="8 15" id="KW-0547">Nucleotide-binding</keyword>
<evidence type="ECO:0000256" key="10">
    <source>
        <dbReference type="ARBA" id="ARBA00022842"/>
    </source>
</evidence>
<dbReference type="SUPFAM" id="SSF81665">
    <property type="entry name" value="Calcium ATPase, transmembrane domain M"/>
    <property type="match status" value="1"/>
</dbReference>
<evidence type="ECO:0000256" key="12">
    <source>
        <dbReference type="ARBA" id="ARBA00022989"/>
    </source>
</evidence>
<keyword evidence="20" id="KW-1185">Reference proteome</keyword>
<dbReference type="GO" id="GO:0000287">
    <property type="term" value="F:magnesium ion binding"/>
    <property type="evidence" value="ECO:0007669"/>
    <property type="project" value="UniProtKB-UniRule"/>
</dbReference>
<keyword evidence="3 15" id="KW-1003">Cell membrane</keyword>
<dbReference type="SUPFAM" id="SSF81653">
    <property type="entry name" value="Calcium ATPase, transduction domain A"/>
    <property type="match status" value="1"/>
</dbReference>
<dbReference type="InterPro" id="IPR023214">
    <property type="entry name" value="HAD_sf"/>
</dbReference>
<feature type="transmembrane region" description="Helical" evidence="15">
    <location>
        <begin position="594"/>
        <end position="615"/>
    </location>
</feature>
<feature type="transmembrane region" description="Helical" evidence="15">
    <location>
        <begin position="635"/>
        <end position="660"/>
    </location>
</feature>
<dbReference type="InterPro" id="IPR001757">
    <property type="entry name" value="P_typ_ATPase"/>
</dbReference>
<evidence type="ECO:0000313" key="19">
    <source>
        <dbReference type="EMBL" id="KST64724.1"/>
    </source>
</evidence>
<keyword evidence="15" id="KW-1278">Translocase</keyword>
<dbReference type="Gene3D" id="2.70.150.10">
    <property type="entry name" value="Calcium-transporting ATPase, cytoplasmic transduction domain A"/>
    <property type="match status" value="1"/>
</dbReference>
<feature type="binding site" evidence="15">
    <location>
        <position position="415"/>
    </location>
    <ligand>
        <name>ATP</name>
        <dbReference type="ChEBI" id="CHEBI:30616"/>
    </ligand>
</feature>
<evidence type="ECO:0000313" key="20">
    <source>
        <dbReference type="Proteomes" id="UP000053372"/>
    </source>
</evidence>
<feature type="binding site" evidence="15">
    <location>
        <position position="369"/>
    </location>
    <ligand>
        <name>ATP</name>
        <dbReference type="ChEBI" id="CHEBI:30616"/>
    </ligand>
</feature>
<dbReference type="HAMAP" id="MF_00285">
    <property type="entry name" value="KdpB"/>
    <property type="match status" value="1"/>
</dbReference>
<evidence type="ECO:0000256" key="5">
    <source>
        <dbReference type="ARBA" id="ARBA00022553"/>
    </source>
</evidence>
<keyword evidence="6 15" id="KW-0812">Transmembrane</keyword>
<dbReference type="PANTHER" id="PTHR43743">
    <property type="entry name" value="POTASSIUM-TRANSPORTING ATPASE ATP-BINDING SUBUNIT"/>
    <property type="match status" value="1"/>
</dbReference>
<dbReference type="InterPro" id="IPR006391">
    <property type="entry name" value="P-type_ATPase_bsu_IA"/>
</dbReference>
<keyword evidence="2 15" id="KW-0813">Transport</keyword>
<dbReference type="OrthoDB" id="438550at2"/>
<dbReference type="InterPro" id="IPR059000">
    <property type="entry name" value="ATPase_P-type_domA"/>
</dbReference>
<comment type="subunit">
    <text evidence="15">The system is composed of three essential subunits: KdpA, KdpB and KdpC.</text>
</comment>
<dbReference type="NCBIfam" id="TIGR01494">
    <property type="entry name" value="ATPase_P-type"/>
    <property type="match status" value="2"/>
</dbReference>
<evidence type="ECO:0000256" key="3">
    <source>
        <dbReference type="ARBA" id="ARBA00022475"/>
    </source>
</evidence>
<evidence type="ECO:0000256" key="9">
    <source>
        <dbReference type="ARBA" id="ARBA00022840"/>
    </source>
</evidence>
<keyword evidence="12 15" id="KW-1133">Transmembrane helix</keyword>
<dbReference type="InterPro" id="IPR008250">
    <property type="entry name" value="ATPase_P-typ_transduc_dom_A_sf"/>
</dbReference>
<keyword evidence="13 15" id="KW-0406">Ion transport</keyword>
<keyword evidence="5 15" id="KW-0597">Phosphoprotein</keyword>
<keyword evidence="7 15" id="KW-0479">Metal-binding</keyword>
<dbReference type="PANTHER" id="PTHR43743:SF1">
    <property type="entry name" value="POTASSIUM-TRANSPORTING ATPASE ATP-BINDING SUBUNIT"/>
    <property type="match status" value="1"/>
</dbReference>
<feature type="binding site" evidence="15">
    <location>
        <position position="542"/>
    </location>
    <ligand>
        <name>Mg(2+)</name>
        <dbReference type="ChEBI" id="CHEBI:18420"/>
    </ligand>
</feature>
<feature type="transmembrane region" description="Helical" evidence="15">
    <location>
        <begin position="273"/>
        <end position="297"/>
    </location>
</feature>
<feature type="active site" description="4-aspartylphosphate intermediate" evidence="15">
    <location>
        <position position="328"/>
    </location>
</feature>
<reference evidence="19 20" key="1">
    <citation type="journal article" date="2015" name="Genome Announc.">
        <title>Draft Genome of the Euendolithic (true boring) Cyanobacterium Mastigocoleus testarum strain BC008.</title>
        <authorList>
            <person name="Guida B.S."/>
            <person name="Garcia-Pichel F."/>
        </authorList>
    </citation>
    <scope>NUCLEOTIDE SEQUENCE [LARGE SCALE GENOMIC DNA]</scope>
    <source>
        <strain evidence="19 20">BC008</strain>
    </source>
</reference>
<comment type="caution">
    <text evidence="15">Lacks conserved residue(s) required for the propagation of feature annotation.</text>
</comment>
<comment type="catalytic activity">
    <reaction evidence="15">
        <text>K(+)(out) + ATP + H2O = K(+)(in) + ADP + phosphate + H(+)</text>
        <dbReference type="Rhea" id="RHEA:16777"/>
        <dbReference type="ChEBI" id="CHEBI:15377"/>
        <dbReference type="ChEBI" id="CHEBI:15378"/>
        <dbReference type="ChEBI" id="CHEBI:29103"/>
        <dbReference type="ChEBI" id="CHEBI:30616"/>
        <dbReference type="ChEBI" id="CHEBI:43474"/>
        <dbReference type="ChEBI" id="CHEBI:456216"/>
        <dbReference type="EC" id="7.2.2.6"/>
    </reaction>
</comment>
<dbReference type="Gene3D" id="3.40.1110.10">
    <property type="entry name" value="Calcium-transporting ATPase, cytoplasmic domain N"/>
    <property type="match status" value="1"/>
</dbReference>
<dbReference type="PRINTS" id="PR00119">
    <property type="entry name" value="CATATPASE"/>
</dbReference>
<dbReference type="SUPFAM" id="SSF56784">
    <property type="entry name" value="HAD-like"/>
    <property type="match status" value="1"/>
</dbReference>
<feature type="compositionally biased region" description="Basic residues" evidence="16">
    <location>
        <begin position="10"/>
        <end position="23"/>
    </location>
</feature>
<keyword evidence="11 15" id="KW-0630">Potassium</keyword>
<evidence type="ECO:0000256" key="1">
    <source>
        <dbReference type="ARBA" id="ARBA00004141"/>
    </source>
</evidence>
<comment type="similarity">
    <text evidence="15">Belongs to the cation transport ATPase (P-type) (TC 3.A.3) family. Type IA subfamily.</text>
</comment>
<organism evidence="19 20">
    <name type="scientific">Mastigocoleus testarum BC008</name>
    <dbReference type="NCBI Taxonomy" id="371196"/>
    <lineage>
        <taxon>Bacteria</taxon>
        <taxon>Bacillati</taxon>
        <taxon>Cyanobacteriota</taxon>
        <taxon>Cyanophyceae</taxon>
        <taxon>Nostocales</taxon>
        <taxon>Hapalosiphonaceae</taxon>
        <taxon>Mastigocoleus</taxon>
    </lineage>
</organism>
<dbReference type="AlphaFoldDB" id="A0A0V7ZJE0"/>
<dbReference type="EMBL" id="LMTZ01000129">
    <property type="protein sequence ID" value="KST64014.1"/>
    <property type="molecule type" value="Genomic_DNA"/>
</dbReference>
<dbReference type="Pfam" id="PF00702">
    <property type="entry name" value="Hydrolase"/>
    <property type="match status" value="1"/>
</dbReference>
<dbReference type="EMBL" id="LMTZ01000118">
    <property type="protein sequence ID" value="KST64724.1"/>
    <property type="molecule type" value="Genomic_DNA"/>
</dbReference>
<feature type="domain" description="P-type ATPase A" evidence="17">
    <location>
        <begin position="125"/>
        <end position="229"/>
    </location>
</feature>
<evidence type="ECO:0000256" key="11">
    <source>
        <dbReference type="ARBA" id="ARBA00022958"/>
    </source>
</evidence>
<dbReference type="InterPro" id="IPR023299">
    <property type="entry name" value="ATPase_P-typ_cyto_dom_N"/>
</dbReference>
<keyword evidence="9 15" id="KW-0067">ATP-binding</keyword>
<name>A0A0V7ZJE0_9CYAN</name>
<dbReference type="GO" id="GO:0008556">
    <property type="term" value="F:P-type potassium transmembrane transporter activity"/>
    <property type="evidence" value="ECO:0007669"/>
    <property type="project" value="UniProtKB-UniRule"/>
</dbReference>
<dbReference type="Pfam" id="PF00122">
    <property type="entry name" value="E1-E2_ATPase"/>
    <property type="match status" value="1"/>
</dbReference>
<accession>A0A0V7ZJE0</accession>
<dbReference type="NCBIfam" id="TIGR01497">
    <property type="entry name" value="kdpB"/>
    <property type="match status" value="1"/>
</dbReference>
<proteinExistence type="inferred from homology"/>
<protein>
    <recommendedName>
        <fullName evidence="15">Potassium-transporting ATPase ATP-binding subunit</fullName>
        <ecNumber evidence="15">7.2.2.6</ecNumber>
    </recommendedName>
    <alternativeName>
        <fullName evidence="15">ATP phosphohydrolase [potassium-transporting] B chain</fullName>
    </alternativeName>
    <alternativeName>
        <fullName evidence="15">Potassium-binding and translocating subunit B</fullName>
    </alternativeName>
    <alternativeName>
        <fullName evidence="15">Potassium-translocating ATPase B chain</fullName>
    </alternativeName>
</protein>
<keyword evidence="14 15" id="KW-0472">Membrane</keyword>
<comment type="caution">
    <text evidence="19">The sequence shown here is derived from an EMBL/GenBank/DDBJ whole genome shotgun (WGS) entry which is preliminary data.</text>
</comment>
<comment type="function">
    <text evidence="15">Part of the high-affinity ATP-driven potassium transport (or Kdp) system, which catalyzes the hydrolysis of ATP coupled with the electrogenic transport of potassium into the cytoplasm. This subunit is responsible for energy coupling to the transport system and for the release of the potassium ions to the cytoplasm.</text>
</comment>
<evidence type="ECO:0000256" key="6">
    <source>
        <dbReference type="ARBA" id="ARBA00022692"/>
    </source>
</evidence>
<evidence type="ECO:0000256" key="13">
    <source>
        <dbReference type="ARBA" id="ARBA00023065"/>
    </source>
</evidence>
<dbReference type="InterPro" id="IPR036412">
    <property type="entry name" value="HAD-like_sf"/>
</dbReference>
<dbReference type="GO" id="GO:0005524">
    <property type="term" value="F:ATP binding"/>
    <property type="evidence" value="ECO:0007669"/>
    <property type="project" value="UniProtKB-UniRule"/>
</dbReference>
<keyword evidence="4 15" id="KW-0633">Potassium transport</keyword>
<evidence type="ECO:0000313" key="18">
    <source>
        <dbReference type="EMBL" id="KST64014.1"/>
    </source>
</evidence>
<feature type="transmembrane region" description="Helical" evidence="15">
    <location>
        <begin position="54"/>
        <end position="71"/>
    </location>
</feature>
<dbReference type="GO" id="GO:0016887">
    <property type="term" value="F:ATP hydrolysis activity"/>
    <property type="evidence" value="ECO:0007669"/>
    <property type="project" value="InterPro"/>
</dbReference>